<proteinExistence type="predicted"/>
<dbReference type="InterPro" id="IPR012340">
    <property type="entry name" value="NA-bd_OB-fold"/>
</dbReference>
<organism evidence="1">
    <name type="scientific">Brassica oleracea</name>
    <name type="common">Wild cabbage</name>
    <dbReference type="NCBI Taxonomy" id="3712"/>
    <lineage>
        <taxon>Eukaryota</taxon>
        <taxon>Viridiplantae</taxon>
        <taxon>Streptophyta</taxon>
        <taxon>Embryophyta</taxon>
        <taxon>Tracheophyta</taxon>
        <taxon>Spermatophyta</taxon>
        <taxon>Magnoliopsida</taxon>
        <taxon>eudicotyledons</taxon>
        <taxon>Gunneridae</taxon>
        <taxon>Pentapetalae</taxon>
        <taxon>rosids</taxon>
        <taxon>malvids</taxon>
        <taxon>Brassicales</taxon>
        <taxon>Brassicaceae</taxon>
        <taxon>Brassiceae</taxon>
        <taxon>Brassica</taxon>
    </lineage>
</organism>
<dbReference type="EMBL" id="LR031880">
    <property type="protein sequence ID" value="VDD62404.1"/>
    <property type="molecule type" value="Genomic_DNA"/>
</dbReference>
<dbReference type="Gene3D" id="2.40.50.140">
    <property type="entry name" value="Nucleic acid-binding proteins"/>
    <property type="match status" value="1"/>
</dbReference>
<name>A0A3P6GWX2_BRAOL</name>
<gene>
    <name evidence="1" type="ORF">BOLC6T37857H</name>
</gene>
<sequence length="84" mass="9442">MSKLTKQEASVLALDAVSNGREEYLPSCLEELTGKEFVFQIRVTPFNFSPNHRTFTVSTITEDSTIANQMKNTVRALFQTVLVT</sequence>
<dbReference type="AlphaFoldDB" id="A0A3P6GWX2"/>
<evidence type="ECO:0000313" key="1">
    <source>
        <dbReference type="EMBL" id="VDD62404.1"/>
    </source>
</evidence>
<protein>
    <submittedName>
        <fullName evidence="1">Uncharacterized protein</fullName>
    </submittedName>
</protein>
<accession>A0A3P6GWX2</accession>
<reference evidence="1" key="1">
    <citation type="submission" date="2018-11" db="EMBL/GenBank/DDBJ databases">
        <authorList>
            <consortium name="Genoscope - CEA"/>
            <person name="William W."/>
        </authorList>
    </citation>
    <scope>NUCLEOTIDE SEQUENCE</scope>
</reference>